<dbReference type="RefSeq" id="WP_211330052.1">
    <property type="nucleotide sequence ID" value="NZ_QTJU01000004.1"/>
</dbReference>
<reference evidence="1 2" key="1">
    <citation type="submission" date="2018-08" db="EMBL/GenBank/DDBJ databases">
        <title>Chitinophagaceae sp. K23C18032701, a novel bacterium isolated from forest soil.</title>
        <authorList>
            <person name="Wang C."/>
        </authorList>
    </citation>
    <scope>NUCLEOTIDE SEQUENCE [LARGE SCALE GENOMIC DNA]</scope>
    <source>
        <strain evidence="1 2">K23C18032701</strain>
    </source>
</reference>
<evidence type="ECO:0008006" key="3">
    <source>
        <dbReference type="Google" id="ProtNLM"/>
    </source>
</evidence>
<feature type="non-terminal residue" evidence="1">
    <location>
        <position position="1"/>
    </location>
</feature>
<keyword evidence="2" id="KW-1185">Reference proteome</keyword>
<comment type="caution">
    <text evidence="1">The sequence shown here is derived from an EMBL/GenBank/DDBJ whole genome shotgun (WGS) entry which is preliminary data.</text>
</comment>
<gene>
    <name evidence="1" type="ORF">DXN05_14405</name>
</gene>
<sequence>QLQRLVPKAIRHYNEKRIHQSLGWRSPADYERWLKGLKKAQRPKWKIYKKESSLQSNVFCK</sequence>
<accession>A0A3E1NJ21</accession>
<organism evidence="1 2">
    <name type="scientific">Deminuibacter soli</name>
    <dbReference type="NCBI Taxonomy" id="2291815"/>
    <lineage>
        <taxon>Bacteria</taxon>
        <taxon>Pseudomonadati</taxon>
        <taxon>Bacteroidota</taxon>
        <taxon>Chitinophagia</taxon>
        <taxon>Chitinophagales</taxon>
        <taxon>Chitinophagaceae</taxon>
        <taxon>Deminuibacter</taxon>
    </lineage>
</organism>
<name>A0A3E1NJ21_9BACT</name>
<evidence type="ECO:0000313" key="2">
    <source>
        <dbReference type="Proteomes" id="UP000261284"/>
    </source>
</evidence>
<dbReference type="EMBL" id="QTJU01000004">
    <property type="protein sequence ID" value="RFM27881.1"/>
    <property type="molecule type" value="Genomic_DNA"/>
</dbReference>
<protein>
    <recommendedName>
        <fullName evidence="3">Integrase catalytic domain-containing protein</fullName>
    </recommendedName>
</protein>
<proteinExistence type="predicted"/>
<dbReference type="AlphaFoldDB" id="A0A3E1NJ21"/>
<evidence type="ECO:0000313" key="1">
    <source>
        <dbReference type="EMBL" id="RFM27881.1"/>
    </source>
</evidence>
<dbReference type="Proteomes" id="UP000261284">
    <property type="component" value="Unassembled WGS sequence"/>
</dbReference>